<evidence type="ECO:0000256" key="1">
    <source>
        <dbReference type="SAM" id="MobiDB-lite"/>
    </source>
</evidence>
<organism evidence="2 3">
    <name type="scientific">Linum trigynum</name>
    <dbReference type="NCBI Taxonomy" id="586398"/>
    <lineage>
        <taxon>Eukaryota</taxon>
        <taxon>Viridiplantae</taxon>
        <taxon>Streptophyta</taxon>
        <taxon>Embryophyta</taxon>
        <taxon>Tracheophyta</taxon>
        <taxon>Spermatophyta</taxon>
        <taxon>Magnoliopsida</taxon>
        <taxon>eudicotyledons</taxon>
        <taxon>Gunneridae</taxon>
        <taxon>Pentapetalae</taxon>
        <taxon>rosids</taxon>
        <taxon>fabids</taxon>
        <taxon>Malpighiales</taxon>
        <taxon>Linaceae</taxon>
        <taxon>Linum</taxon>
    </lineage>
</organism>
<dbReference type="EMBL" id="OZ034820">
    <property type="protein sequence ID" value="CAL1401890.1"/>
    <property type="molecule type" value="Genomic_DNA"/>
</dbReference>
<evidence type="ECO:0000313" key="2">
    <source>
        <dbReference type="EMBL" id="CAL1401890.1"/>
    </source>
</evidence>
<accession>A0AAV2FWE8</accession>
<dbReference type="AlphaFoldDB" id="A0AAV2FWE8"/>
<feature type="compositionally biased region" description="Polar residues" evidence="1">
    <location>
        <begin position="36"/>
        <end position="51"/>
    </location>
</feature>
<evidence type="ECO:0000313" key="3">
    <source>
        <dbReference type="Proteomes" id="UP001497516"/>
    </source>
</evidence>
<keyword evidence="3" id="KW-1185">Reference proteome</keyword>
<name>A0AAV2FWE8_9ROSI</name>
<protein>
    <submittedName>
        <fullName evidence="2">Uncharacterized protein</fullName>
    </submittedName>
</protein>
<feature type="region of interest" description="Disordered" evidence="1">
    <location>
        <begin position="1"/>
        <end position="93"/>
    </location>
</feature>
<proteinExistence type="predicted"/>
<gene>
    <name evidence="2" type="ORF">LTRI10_LOCUS41928</name>
</gene>
<dbReference type="Proteomes" id="UP001497516">
    <property type="component" value="Chromosome 7"/>
</dbReference>
<sequence length="105" mass="10841">MIKSEGKKTNGAKKPGSDIGQSKESLAGHQPKMKTPGTSSISENLGTNPATTPVKGVSKGRKIMFSPDQGKEPIVPENAQPPPPPAEPMECSTGEGVVAMATKIC</sequence>
<reference evidence="2 3" key="1">
    <citation type="submission" date="2024-04" db="EMBL/GenBank/DDBJ databases">
        <authorList>
            <person name="Fracassetti M."/>
        </authorList>
    </citation>
    <scope>NUCLEOTIDE SEQUENCE [LARGE SCALE GENOMIC DNA]</scope>
</reference>